<dbReference type="OrthoDB" id="2620460at2"/>
<sequence length="111" mass="12552">MRARLQIYHVLGGASGIASMMLWCILIFFNPYSVEISWKPALTTFVMLFLPAGLAMLAVMYSYRLLMLVAFGWSILPSLYFAATPGIFAWFGVTSLGYLFTYLLMKPYRLG</sequence>
<evidence type="ECO:0000313" key="2">
    <source>
        <dbReference type="EMBL" id="OME88663.1"/>
    </source>
</evidence>
<dbReference type="STRING" id="1401.BK123_29365"/>
<evidence type="ECO:0000313" key="3">
    <source>
        <dbReference type="Proteomes" id="UP000187074"/>
    </source>
</evidence>
<comment type="caution">
    <text evidence="2">The sequence shown here is derived from an EMBL/GenBank/DDBJ whole genome shotgun (WGS) entry which is preliminary data.</text>
</comment>
<reference evidence="2 3" key="1">
    <citation type="submission" date="2016-11" db="EMBL/GenBank/DDBJ databases">
        <title>Paenibacillus species isolates.</title>
        <authorList>
            <person name="Beno S.M."/>
        </authorList>
    </citation>
    <scope>NUCLEOTIDE SEQUENCE [LARGE SCALE GENOMIC DNA]</scope>
    <source>
        <strain evidence="2 3">FSL F4-0100</strain>
    </source>
</reference>
<gene>
    <name evidence="2" type="ORF">BK123_29365</name>
</gene>
<keyword evidence="1" id="KW-1133">Transmembrane helix</keyword>
<evidence type="ECO:0000256" key="1">
    <source>
        <dbReference type="SAM" id="Phobius"/>
    </source>
</evidence>
<keyword evidence="1" id="KW-0812">Transmembrane</keyword>
<protein>
    <submittedName>
        <fullName evidence="2">Uncharacterized protein</fullName>
    </submittedName>
</protein>
<feature type="transmembrane region" description="Helical" evidence="1">
    <location>
        <begin position="87"/>
        <end position="105"/>
    </location>
</feature>
<name>A0A1R1ASV0_PAELA</name>
<dbReference type="Proteomes" id="UP000187074">
    <property type="component" value="Unassembled WGS sequence"/>
</dbReference>
<dbReference type="AlphaFoldDB" id="A0A1R1ASV0"/>
<dbReference type="EMBL" id="MRTF01000013">
    <property type="protein sequence ID" value="OME88663.1"/>
    <property type="molecule type" value="Genomic_DNA"/>
</dbReference>
<dbReference type="RefSeq" id="WP_076325890.1">
    <property type="nucleotide sequence ID" value="NZ_MRTF01000013.1"/>
</dbReference>
<feature type="transmembrane region" description="Helical" evidence="1">
    <location>
        <begin position="41"/>
        <end position="58"/>
    </location>
</feature>
<organism evidence="2 3">
    <name type="scientific">Paenibacillus lautus</name>
    <name type="common">Bacillus lautus</name>
    <dbReference type="NCBI Taxonomy" id="1401"/>
    <lineage>
        <taxon>Bacteria</taxon>
        <taxon>Bacillati</taxon>
        <taxon>Bacillota</taxon>
        <taxon>Bacilli</taxon>
        <taxon>Bacillales</taxon>
        <taxon>Paenibacillaceae</taxon>
        <taxon>Paenibacillus</taxon>
    </lineage>
</organism>
<feature type="transmembrane region" description="Helical" evidence="1">
    <location>
        <begin position="7"/>
        <end position="29"/>
    </location>
</feature>
<keyword evidence="1" id="KW-0472">Membrane</keyword>
<accession>A0A1R1ASV0</accession>
<proteinExistence type="predicted"/>